<dbReference type="PANTHER" id="PTHR31047">
    <property type="entry name" value="MEIOTICALLY UP-REGULATED GENE 157 PROTEIN"/>
    <property type="match status" value="1"/>
</dbReference>
<dbReference type="SUPFAM" id="SSF48208">
    <property type="entry name" value="Six-hairpin glycosidases"/>
    <property type="match status" value="1"/>
</dbReference>
<dbReference type="InterPro" id="IPR008928">
    <property type="entry name" value="6-hairpin_glycosidase_sf"/>
</dbReference>
<dbReference type="PANTHER" id="PTHR31047:SF1">
    <property type="entry name" value="DUF1237 DOMAIN-CONTAINING PROTEIN"/>
    <property type="match status" value="1"/>
</dbReference>
<dbReference type="AlphaFoldDB" id="A0AAE0M2I6"/>
<reference evidence="2" key="2">
    <citation type="submission" date="2023-06" db="EMBL/GenBank/DDBJ databases">
        <authorList>
            <consortium name="Lawrence Berkeley National Laboratory"/>
            <person name="Haridas S."/>
            <person name="Hensen N."/>
            <person name="Bonometti L."/>
            <person name="Westerberg I."/>
            <person name="Brannstrom I.O."/>
            <person name="Guillou S."/>
            <person name="Cros-Aarteil S."/>
            <person name="Calhoun S."/>
            <person name="Kuo A."/>
            <person name="Mondo S."/>
            <person name="Pangilinan J."/>
            <person name="Riley R."/>
            <person name="Labutti K."/>
            <person name="Andreopoulos B."/>
            <person name="Lipzen A."/>
            <person name="Chen C."/>
            <person name="Yanf M."/>
            <person name="Daum C."/>
            <person name="Ng V."/>
            <person name="Clum A."/>
            <person name="Steindorff A."/>
            <person name="Ohm R."/>
            <person name="Martin F."/>
            <person name="Silar P."/>
            <person name="Natvig D."/>
            <person name="Lalanne C."/>
            <person name="Gautier V."/>
            <person name="Ament-Velasquez S.L."/>
            <person name="Kruys A."/>
            <person name="Hutchinson M.I."/>
            <person name="Powell A.J."/>
            <person name="Barry K."/>
            <person name="Miller A.N."/>
            <person name="Grigoriev I.V."/>
            <person name="Debuchy R."/>
            <person name="Gladieux P."/>
            <person name="Thoren M.H."/>
            <person name="Johannesson H."/>
        </authorList>
    </citation>
    <scope>NUCLEOTIDE SEQUENCE</scope>
    <source>
        <strain evidence="2">CBS 118394</strain>
    </source>
</reference>
<dbReference type="GO" id="GO:0016798">
    <property type="term" value="F:hydrolase activity, acting on glycosyl bonds"/>
    <property type="evidence" value="ECO:0007669"/>
    <property type="project" value="UniProtKB-KW"/>
</dbReference>
<reference evidence="2" key="1">
    <citation type="journal article" date="2023" name="Mol. Phylogenet. Evol.">
        <title>Genome-scale phylogeny and comparative genomics of the fungal order Sordariales.</title>
        <authorList>
            <person name="Hensen N."/>
            <person name="Bonometti L."/>
            <person name="Westerberg I."/>
            <person name="Brannstrom I.O."/>
            <person name="Guillou S."/>
            <person name="Cros-Aarteil S."/>
            <person name="Calhoun S."/>
            <person name="Haridas S."/>
            <person name="Kuo A."/>
            <person name="Mondo S."/>
            <person name="Pangilinan J."/>
            <person name="Riley R."/>
            <person name="LaButti K."/>
            <person name="Andreopoulos B."/>
            <person name="Lipzen A."/>
            <person name="Chen C."/>
            <person name="Yan M."/>
            <person name="Daum C."/>
            <person name="Ng V."/>
            <person name="Clum A."/>
            <person name="Steindorff A."/>
            <person name="Ohm R.A."/>
            <person name="Martin F."/>
            <person name="Silar P."/>
            <person name="Natvig D.O."/>
            <person name="Lalanne C."/>
            <person name="Gautier V."/>
            <person name="Ament-Velasquez S.L."/>
            <person name="Kruys A."/>
            <person name="Hutchinson M.I."/>
            <person name="Powell A.J."/>
            <person name="Barry K."/>
            <person name="Miller A.N."/>
            <person name="Grigoriev I.V."/>
            <person name="Debuchy R."/>
            <person name="Gladieux P."/>
            <person name="Hiltunen Thoren M."/>
            <person name="Johannesson H."/>
        </authorList>
    </citation>
    <scope>NUCLEOTIDE SEQUENCE</scope>
    <source>
        <strain evidence="2">CBS 118394</strain>
    </source>
</reference>
<feature type="chain" id="PRO_5041969944" evidence="1">
    <location>
        <begin position="21"/>
        <end position="526"/>
    </location>
</feature>
<dbReference type="Proteomes" id="UP001283341">
    <property type="component" value="Unassembled WGS sequence"/>
</dbReference>
<name>A0AAE0M2I6_9PEZI</name>
<accession>A0AAE0M2I6</accession>
<evidence type="ECO:0000313" key="2">
    <source>
        <dbReference type="EMBL" id="KAK3316398.1"/>
    </source>
</evidence>
<evidence type="ECO:0000313" key="3">
    <source>
        <dbReference type="Proteomes" id="UP001283341"/>
    </source>
</evidence>
<dbReference type="GO" id="GO:0005975">
    <property type="term" value="P:carbohydrate metabolic process"/>
    <property type="evidence" value="ECO:0007669"/>
    <property type="project" value="InterPro"/>
</dbReference>
<evidence type="ECO:0000256" key="1">
    <source>
        <dbReference type="SAM" id="SignalP"/>
    </source>
</evidence>
<dbReference type="Pfam" id="PF06824">
    <property type="entry name" value="Glyco_hydro_125"/>
    <property type="match status" value="2"/>
</dbReference>
<proteinExistence type="predicted"/>
<dbReference type="InterPro" id="IPR008313">
    <property type="entry name" value="GH125"/>
</dbReference>
<dbReference type="SMART" id="SM01149">
    <property type="entry name" value="DUF1237"/>
    <property type="match status" value="1"/>
</dbReference>
<keyword evidence="2" id="KW-0378">Hydrolase</keyword>
<comment type="caution">
    <text evidence="2">The sequence shown here is derived from an EMBL/GenBank/DDBJ whole genome shotgun (WGS) entry which is preliminary data.</text>
</comment>
<dbReference type="PIRSF" id="PIRSF028846">
    <property type="entry name" value="UCP028846"/>
    <property type="match status" value="1"/>
</dbReference>
<gene>
    <name evidence="2" type="ORF">B0H66DRAFT_534654</name>
</gene>
<feature type="signal peptide" evidence="1">
    <location>
        <begin position="1"/>
        <end position="20"/>
    </location>
</feature>
<sequence>MRPLWWRWLFAASFLEVTSARRPSKATAGPIELGEPRLQCPDYSWWAYRRNPPFSTGKYELAHQRLQPACRTFNLSEVEETIAGMKRNIQDPDLFRLFENSFPNTLDTAIAWHGKAEKIHYFGGHDEEELTFITTGDINAMWLRDSANQLHSYKSLLKPNKSSSSLASLFRDYVTPRPNQTSVFECKYELDSLAAFLQLSHDYFVGTSDSAFFGRHRWVQAIDTIMNVTTELLAGTYNENGTVAISPYQFQRTTLTSTETLGSAGVGSPVKSGTGLIRSAFRPSDDACTYQLFVPANMMFSRYLGLCVRIMEKLDEKAKAKKIAEFAESIRVGIERYGRVDHPVYGRIYAYEVDGFGSHNVMDDANIPSLLSAPMFGYLGRNDPIYLNTRRFVLSKHNPYFMYGPVMNATGGPHIGPGMAWPMGLIAQIMTTDDDAEIVSALKQLLSSTDGLGLIHESVNTHSSSIWTRQWYIPLRACLACPASGKTCPANHLLVTPRFSWANGLFGQMMLDLRERKPHLLARSYQ</sequence>
<keyword evidence="3" id="KW-1185">Reference proteome</keyword>
<dbReference type="Gene3D" id="1.50.10.10">
    <property type="match status" value="2"/>
</dbReference>
<dbReference type="InterPro" id="IPR012341">
    <property type="entry name" value="6hp_glycosidase-like_sf"/>
</dbReference>
<protein>
    <submittedName>
        <fullName evidence="2">Six-hairpin glycosidase-like protein</fullName>
    </submittedName>
</protein>
<keyword evidence="1" id="KW-0732">Signal</keyword>
<dbReference type="EMBL" id="JAUEDM010000005">
    <property type="protein sequence ID" value="KAK3316398.1"/>
    <property type="molecule type" value="Genomic_DNA"/>
</dbReference>
<organism evidence="2 3">
    <name type="scientific">Apodospora peruviana</name>
    <dbReference type="NCBI Taxonomy" id="516989"/>
    <lineage>
        <taxon>Eukaryota</taxon>
        <taxon>Fungi</taxon>
        <taxon>Dikarya</taxon>
        <taxon>Ascomycota</taxon>
        <taxon>Pezizomycotina</taxon>
        <taxon>Sordariomycetes</taxon>
        <taxon>Sordariomycetidae</taxon>
        <taxon>Sordariales</taxon>
        <taxon>Lasiosphaeriaceae</taxon>
        <taxon>Apodospora</taxon>
    </lineage>
</organism>
<keyword evidence="2" id="KW-0326">Glycosidase</keyword>